<name>A0A7S0I901_MICPS</name>
<dbReference type="Pfam" id="PF14703">
    <property type="entry name" value="PHM7_cyt"/>
    <property type="match status" value="1"/>
</dbReference>
<feature type="transmembrane region" description="Helical" evidence="2">
    <location>
        <begin position="436"/>
        <end position="458"/>
    </location>
</feature>
<reference evidence="4" key="1">
    <citation type="submission" date="2021-01" db="EMBL/GenBank/DDBJ databases">
        <authorList>
            <person name="Corre E."/>
            <person name="Pelletier E."/>
            <person name="Niang G."/>
            <person name="Scheremetjew M."/>
            <person name="Finn R."/>
            <person name="Kale V."/>
            <person name="Holt S."/>
            <person name="Cochrane G."/>
            <person name="Meng A."/>
            <person name="Brown T."/>
            <person name="Cohen L."/>
        </authorList>
    </citation>
    <scope>NUCLEOTIDE SEQUENCE</scope>
    <source>
        <strain evidence="4">CCMP1723</strain>
    </source>
</reference>
<feature type="region of interest" description="Disordered" evidence="1">
    <location>
        <begin position="51"/>
        <end position="90"/>
    </location>
</feature>
<dbReference type="InterPro" id="IPR027815">
    <property type="entry name" value="CSC1/OSCA1-like_cyt"/>
</dbReference>
<accession>A0A7S0I901</accession>
<protein>
    <recommendedName>
        <fullName evidence="3">CSC1/OSCA1-like cytosolic domain-containing protein</fullName>
    </recommendedName>
</protein>
<feature type="transmembrane region" description="Helical" evidence="2">
    <location>
        <begin position="226"/>
        <end position="248"/>
    </location>
</feature>
<dbReference type="AlphaFoldDB" id="A0A7S0I901"/>
<feature type="transmembrane region" description="Helical" evidence="2">
    <location>
        <begin position="145"/>
        <end position="164"/>
    </location>
</feature>
<evidence type="ECO:0000256" key="2">
    <source>
        <dbReference type="SAM" id="Phobius"/>
    </source>
</evidence>
<feature type="transmembrane region" description="Helical" evidence="2">
    <location>
        <begin position="801"/>
        <end position="830"/>
    </location>
</feature>
<dbReference type="InterPro" id="IPR035979">
    <property type="entry name" value="RBD_domain_sf"/>
</dbReference>
<keyword evidence="2" id="KW-0472">Membrane</keyword>
<keyword evidence="2" id="KW-1133">Transmembrane helix</keyword>
<feature type="transmembrane region" description="Helical" evidence="2">
    <location>
        <begin position="963"/>
        <end position="984"/>
    </location>
</feature>
<feature type="compositionally biased region" description="Basic and acidic residues" evidence="1">
    <location>
        <begin position="68"/>
        <end position="87"/>
    </location>
</feature>
<organism evidence="4">
    <name type="scientific">Micromonas pusilla</name>
    <name type="common">Picoplanktonic green alga</name>
    <name type="synonym">Chromulina pusilla</name>
    <dbReference type="NCBI Taxonomy" id="38833"/>
    <lineage>
        <taxon>Eukaryota</taxon>
        <taxon>Viridiplantae</taxon>
        <taxon>Chlorophyta</taxon>
        <taxon>Mamiellophyceae</taxon>
        <taxon>Mamiellales</taxon>
        <taxon>Mamiellaceae</taxon>
        <taxon>Micromonas</taxon>
    </lineage>
</organism>
<dbReference type="GO" id="GO:0003676">
    <property type="term" value="F:nucleic acid binding"/>
    <property type="evidence" value="ECO:0007669"/>
    <property type="project" value="InterPro"/>
</dbReference>
<dbReference type="PANTHER" id="PTHR13018:SF135">
    <property type="entry name" value="CSC1_OSCA1-LIKE 7TM REGION DOMAIN-CONTAINING PROTEIN"/>
    <property type="match status" value="1"/>
</dbReference>
<dbReference type="GO" id="GO:0005227">
    <property type="term" value="F:calcium-activated cation channel activity"/>
    <property type="evidence" value="ECO:0007669"/>
    <property type="project" value="InterPro"/>
</dbReference>
<dbReference type="EMBL" id="HBEQ01002241">
    <property type="protein sequence ID" value="CAD8514344.1"/>
    <property type="molecule type" value="Transcribed_RNA"/>
</dbReference>
<keyword evidence="2" id="KW-0812">Transmembrane</keyword>
<dbReference type="GO" id="GO:0005886">
    <property type="term" value="C:plasma membrane"/>
    <property type="evidence" value="ECO:0007669"/>
    <property type="project" value="TreeGrafter"/>
</dbReference>
<proteinExistence type="predicted"/>
<feature type="domain" description="CSC1/OSCA1-like cytosolic" evidence="3">
    <location>
        <begin position="268"/>
        <end position="422"/>
    </location>
</feature>
<feature type="region of interest" description="Disordered" evidence="1">
    <location>
        <begin position="1"/>
        <end position="37"/>
    </location>
</feature>
<dbReference type="InterPro" id="IPR012677">
    <property type="entry name" value="Nucleotide-bd_a/b_plait_sf"/>
</dbReference>
<evidence type="ECO:0000313" key="4">
    <source>
        <dbReference type="EMBL" id="CAD8514344.1"/>
    </source>
</evidence>
<dbReference type="InterPro" id="IPR045122">
    <property type="entry name" value="Csc1-like"/>
</dbReference>
<dbReference type="PANTHER" id="PTHR13018">
    <property type="entry name" value="PROBABLE MEMBRANE PROTEIN DUF221-RELATED"/>
    <property type="match status" value="1"/>
</dbReference>
<evidence type="ECO:0000259" key="3">
    <source>
        <dbReference type="Pfam" id="PF14703"/>
    </source>
</evidence>
<sequence length="1165" mass="127458">MGRGGNRSRYAADGGDSDSDMEPTTPSKKAASKSPFASLSAIASRTLRWRTRAAKDDSSDSDSDDDVVDKRTGEIKTKEDLARERGEYVPPSVEEALEHRDEEHPRIQGARGLEPYPLKIGIGDMGVEFGPGIALYFNFLQWMSAVFFILFLLNMPTIMIAHAAKYFGPYSAARNSTGFQQMWEAEYDMASTTFGSIAPDDVEEGDWLRYSNPDLGLELSLTKTDFLYGAAAADILGCVLFLIMCAFFSRRQKQIVRAVDEDSIEITDYSVMIKGLPEDATDKEEVRCFFELKFGKVVDAVLAKNDGVLLYYYKKRSALAMQHDVAKSKYIKTGKGEKNIDKLEEKIAVVDDKIIKLKMKKKFKTKLAFVTFSDEESWVECLRASPRSWLDRWLMRSEERFRGKFAYQVEEAPAPTDVMFENLDIPERSRYWRRKVISLVTTVLLLASFGAITVLSGVKNKLSADTAMDDAKLALQIGGPGGGAFATPESVALGGVDPSLVTLRPDFNATEDFRAVCKPELSLCEVTYSEPGLLAIMPWGTELSVVPLANTMSQTEKDVKVKTIVKEMTDCGVSLEGCSPGRVDAGVRERRSCHACYCAGRQYALKTTTTDRWKAGDPAIQHASDLEIATLREQCDDFLAAPSALESLLVGVAVGAVAIVNSVLKTVVKSISSYERPASFIEQQRKVAEKVFVAQFFNTAIVSLAINAALPELLEGIPIISKLILNGTHRDFDYLWYKKIGGPLLFTMCINTVGPIGGNIAAEVTGYINRCTGKYTKWTQRELNEAFTGPEFDIATRYGEVLMCIMVTMMFGSGMPLLYAFASFFCLAIGFFDKRFLLRVCRRPPRYGTALAMLALAVAPWAAFVHLLFGMWMHTHFLTPLITETAGVGDEYADAALSATGGGSANATDSAFSHLLSSGATLQDLLDIANNASAAAQDAAATEYAPILSEISRRTMQTNGSPFFLLAILFIVVNVVVNVVSQFWKAITTFLPCINALPCFREEADYEGVPTFEDAFMMDKLIGAHTYEMREMPMYKKFFFEGKGGFKERAAGDQTDPDTPFKKGEDPYNVEVDDDTDDEDTMADIAAMLGKPAEPAAASGGVGAAGGGGVGLGVGLGGGLGGGGVLFAEFLERALRLDERIARGVLLASSLFLSPRRLGMAVRRG</sequence>
<gene>
    <name evidence="4" type="ORF">MCOM1403_LOCUS1769</name>
</gene>
<evidence type="ECO:0000256" key="1">
    <source>
        <dbReference type="SAM" id="MobiDB-lite"/>
    </source>
</evidence>
<dbReference type="SUPFAM" id="SSF54928">
    <property type="entry name" value="RNA-binding domain, RBD"/>
    <property type="match status" value="1"/>
</dbReference>
<feature type="transmembrane region" description="Helical" evidence="2">
    <location>
        <begin position="850"/>
        <end position="869"/>
    </location>
</feature>
<dbReference type="Gene3D" id="3.30.70.330">
    <property type="match status" value="1"/>
</dbReference>
<feature type="compositionally biased region" description="Low complexity" evidence="1">
    <location>
        <begin position="27"/>
        <end position="37"/>
    </location>
</feature>